<evidence type="ECO:0000313" key="3">
    <source>
        <dbReference type="Proteomes" id="UP000283387"/>
    </source>
</evidence>
<protein>
    <submittedName>
        <fullName evidence="2">Uncharacterized protein DUF4255</fullName>
    </submittedName>
</protein>
<keyword evidence="3" id="KW-1185">Reference proteome</keyword>
<feature type="domain" description="Pvc16 N-terminal" evidence="1">
    <location>
        <begin position="9"/>
        <end position="192"/>
    </location>
</feature>
<sequence length="204" mass="23198">MIHTALSFITNELNQYLQLRTGTPGVDRVFLTSVATESNGVIIPDKSLGVSLINIEEERVYKDQRNSLVNNSGNVEYLNPEIKLNLYVLISANFQDKKANDSSDDYVEGLKQLSFVISFFQAKNVFTQENSPALADYDPNLRRLVIELYSYSFEQLYNFWTVVGAKYLPSVLYKLKIVSFQERQVSGIAAPIEHIRIDSKTKSQ</sequence>
<comment type="caution">
    <text evidence="2">The sequence shown here is derived from an EMBL/GenBank/DDBJ whole genome shotgun (WGS) entry which is preliminary data.</text>
</comment>
<dbReference type="Proteomes" id="UP000283387">
    <property type="component" value="Unassembled WGS sequence"/>
</dbReference>
<dbReference type="EMBL" id="RAPN01000002">
    <property type="protein sequence ID" value="RKD88372.1"/>
    <property type="molecule type" value="Genomic_DNA"/>
</dbReference>
<evidence type="ECO:0000313" key="2">
    <source>
        <dbReference type="EMBL" id="RKD88372.1"/>
    </source>
</evidence>
<dbReference type="InterPro" id="IPR025351">
    <property type="entry name" value="Pvc16_N"/>
</dbReference>
<evidence type="ECO:0000259" key="1">
    <source>
        <dbReference type="Pfam" id="PF14065"/>
    </source>
</evidence>
<reference evidence="2 3" key="1">
    <citation type="submission" date="2018-09" db="EMBL/GenBank/DDBJ databases">
        <title>Genomic Encyclopedia of Archaeal and Bacterial Type Strains, Phase II (KMG-II): from individual species to whole genera.</title>
        <authorList>
            <person name="Goeker M."/>
        </authorList>
    </citation>
    <scope>NUCLEOTIDE SEQUENCE [LARGE SCALE GENOMIC DNA]</scope>
    <source>
        <strain evidence="2 3">DSM 27148</strain>
    </source>
</reference>
<name>A0A419VYS5_9BACT</name>
<dbReference type="AlphaFoldDB" id="A0A419VYS5"/>
<proteinExistence type="predicted"/>
<dbReference type="Pfam" id="PF14065">
    <property type="entry name" value="Pvc16_N"/>
    <property type="match status" value="1"/>
</dbReference>
<organism evidence="2 3">
    <name type="scientific">Mangrovibacterium diazotrophicum</name>
    <dbReference type="NCBI Taxonomy" id="1261403"/>
    <lineage>
        <taxon>Bacteria</taxon>
        <taxon>Pseudomonadati</taxon>
        <taxon>Bacteroidota</taxon>
        <taxon>Bacteroidia</taxon>
        <taxon>Marinilabiliales</taxon>
        <taxon>Prolixibacteraceae</taxon>
        <taxon>Mangrovibacterium</taxon>
    </lineage>
</organism>
<accession>A0A419VYS5</accession>
<gene>
    <name evidence="2" type="ORF">BC643_3521</name>
</gene>